<feature type="domain" description="Rab-GAP TBC" evidence="15">
    <location>
        <begin position="1127"/>
        <end position="1310"/>
    </location>
</feature>
<evidence type="ECO:0000259" key="16">
    <source>
        <dbReference type="PROSITE" id="PS50181"/>
    </source>
</evidence>
<comment type="similarity">
    <text evidence="4">Belongs to the COQ10 family.</text>
</comment>
<dbReference type="InterPro" id="IPR009332">
    <property type="entry name" value="Med22"/>
</dbReference>
<dbReference type="InterPro" id="IPR006553">
    <property type="entry name" value="Leu-rich_rpt_Cys-con_subtyp"/>
</dbReference>
<dbReference type="PROSITE" id="PS50181">
    <property type="entry name" value="FBOX"/>
    <property type="match status" value="1"/>
</dbReference>
<dbReference type="Pfam" id="PF02902">
    <property type="entry name" value="Peptidase_C48"/>
    <property type="match status" value="1"/>
</dbReference>
<evidence type="ECO:0000256" key="13">
    <source>
        <dbReference type="ARBA" id="ARBA00024947"/>
    </source>
</evidence>
<dbReference type="Gene3D" id="1.10.8.1310">
    <property type="match status" value="1"/>
</dbReference>
<dbReference type="SUPFAM" id="SSF54001">
    <property type="entry name" value="Cysteine proteinases"/>
    <property type="match status" value="1"/>
</dbReference>
<dbReference type="SUPFAM" id="SSF52047">
    <property type="entry name" value="RNI-like"/>
    <property type="match status" value="1"/>
</dbReference>
<keyword evidence="12" id="KW-0539">Nucleus</keyword>
<dbReference type="PROSITE" id="PS50086">
    <property type="entry name" value="TBC_RABGAP"/>
    <property type="match status" value="1"/>
</dbReference>
<evidence type="ECO:0000259" key="15">
    <source>
        <dbReference type="PROSITE" id="PS50086"/>
    </source>
</evidence>
<organism evidence="18 19">
    <name type="scientific">Bifiguratus adelaidae</name>
    <dbReference type="NCBI Taxonomy" id="1938954"/>
    <lineage>
        <taxon>Eukaryota</taxon>
        <taxon>Fungi</taxon>
        <taxon>Fungi incertae sedis</taxon>
        <taxon>Mucoromycota</taxon>
        <taxon>Mucoromycotina</taxon>
        <taxon>Endogonomycetes</taxon>
        <taxon>Endogonales</taxon>
        <taxon>Endogonales incertae sedis</taxon>
        <taxon>Bifiguratus</taxon>
    </lineage>
</organism>
<evidence type="ECO:0000256" key="1">
    <source>
        <dbReference type="ARBA" id="ARBA00004123"/>
    </source>
</evidence>
<dbReference type="InterPro" id="IPR000195">
    <property type="entry name" value="Rab-GAP-TBC_dom"/>
</dbReference>
<dbReference type="CDD" id="cd07813">
    <property type="entry name" value="COQ10p_like"/>
    <property type="match status" value="1"/>
</dbReference>
<name>A0A261Y8A9_9FUNG</name>
<dbReference type="InterPro" id="IPR003653">
    <property type="entry name" value="Peptidase_C48_C"/>
</dbReference>
<evidence type="ECO:0000256" key="10">
    <source>
        <dbReference type="ARBA" id="ARBA00023015"/>
    </source>
</evidence>
<comment type="similarity">
    <text evidence="2">Belongs to the peptidase C48 family.</text>
</comment>
<dbReference type="SUPFAM" id="SSF55961">
    <property type="entry name" value="Bet v1-like"/>
    <property type="match status" value="1"/>
</dbReference>
<dbReference type="GO" id="GO:0048039">
    <property type="term" value="F:ubiquinone binding"/>
    <property type="evidence" value="ECO:0007669"/>
    <property type="project" value="InterPro"/>
</dbReference>
<dbReference type="GO" id="GO:0006508">
    <property type="term" value="P:proteolysis"/>
    <property type="evidence" value="ECO:0007669"/>
    <property type="project" value="UniProtKB-KW"/>
</dbReference>
<dbReference type="Pfam" id="PF03364">
    <property type="entry name" value="Polyketide_cyc"/>
    <property type="match status" value="1"/>
</dbReference>
<comment type="similarity">
    <text evidence="3">Belongs to the Mediator complex subunit 22 family.</text>
</comment>
<evidence type="ECO:0000256" key="7">
    <source>
        <dbReference type="ARBA" id="ARBA00022670"/>
    </source>
</evidence>
<reference evidence="18 19" key="1">
    <citation type="journal article" date="2017" name="Mycologia">
        <title>Bifiguratus adelaidae, gen. et sp. nov., a new member of Mucoromycotina in endophytic and soil-dwelling habitats.</title>
        <authorList>
            <person name="Torres-Cruz T.J."/>
            <person name="Billingsley Tobias T.L."/>
            <person name="Almatruk M."/>
            <person name="Hesse C."/>
            <person name="Kuske C.R."/>
            <person name="Desiro A."/>
            <person name="Benucci G.M."/>
            <person name="Bonito G."/>
            <person name="Stajich J.E."/>
            <person name="Dunlap C."/>
            <person name="Arnold A.E."/>
            <person name="Porras-Alfaro A."/>
        </authorList>
    </citation>
    <scope>NUCLEOTIDE SEQUENCE [LARGE SCALE GENOMIC DNA]</scope>
    <source>
        <strain evidence="18 19">AZ0501</strain>
    </source>
</reference>
<dbReference type="SUPFAM" id="SSF47923">
    <property type="entry name" value="Ypt/Rab-GAP domain of gyp1p"/>
    <property type="match status" value="2"/>
</dbReference>
<evidence type="ECO:0000313" key="19">
    <source>
        <dbReference type="Proteomes" id="UP000242875"/>
    </source>
</evidence>
<feature type="region of interest" description="Disordered" evidence="14">
    <location>
        <begin position="541"/>
        <end position="560"/>
    </location>
</feature>
<comment type="subcellular location">
    <subcellularLocation>
        <location evidence="1">Nucleus</location>
    </subcellularLocation>
</comment>
<dbReference type="InterPro" id="IPR057207">
    <property type="entry name" value="FBXL15_LRR"/>
</dbReference>
<gene>
    <name evidence="18" type="ORF">BZG36_00144</name>
</gene>
<keyword evidence="10" id="KW-0805">Transcription regulation</keyword>
<feature type="domain" description="F-box" evidence="16">
    <location>
        <begin position="562"/>
        <end position="608"/>
    </location>
</feature>
<keyword evidence="6" id="KW-0343">GTPase activation</keyword>
<dbReference type="InterPro" id="IPR001810">
    <property type="entry name" value="F-box_dom"/>
</dbReference>
<keyword evidence="9" id="KW-0788">Thiol protease</keyword>
<evidence type="ECO:0000256" key="9">
    <source>
        <dbReference type="ARBA" id="ARBA00022807"/>
    </source>
</evidence>
<dbReference type="PROSITE" id="PS50600">
    <property type="entry name" value="ULP_PROTEASE"/>
    <property type="match status" value="1"/>
</dbReference>
<dbReference type="FunFam" id="3.40.395.10:FF:000001">
    <property type="entry name" value="Sentrin-specific protease 1"/>
    <property type="match status" value="1"/>
</dbReference>
<dbReference type="SMART" id="SM00256">
    <property type="entry name" value="FBOX"/>
    <property type="match status" value="1"/>
</dbReference>
<evidence type="ECO:0000256" key="6">
    <source>
        <dbReference type="ARBA" id="ARBA00022468"/>
    </source>
</evidence>
<dbReference type="InterPro" id="IPR044996">
    <property type="entry name" value="COQ10-like"/>
</dbReference>
<dbReference type="Gene3D" id="3.30.530.20">
    <property type="match status" value="1"/>
</dbReference>
<evidence type="ECO:0000256" key="3">
    <source>
        <dbReference type="ARBA" id="ARBA00005942"/>
    </source>
</evidence>
<evidence type="ECO:0000256" key="8">
    <source>
        <dbReference type="ARBA" id="ARBA00022801"/>
    </source>
</evidence>
<dbReference type="InterPro" id="IPR036047">
    <property type="entry name" value="F-box-like_dom_sf"/>
</dbReference>
<dbReference type="GO" id="GO:0006888">
    <property type="term" value="P:endoplasmic reticulum to Golgi vesicle-mediated transport"/>
    <property type="evidence" value="ECO:0007669"/>
    <property type="project" value="TreeGrafter"/>
</dbReference>
<dbReference type="GO" id="GO:0016592">
    <property type="term" value="C:mediator complex"/>
    <property type="evidence" value="ECO:0007669"/>
    <property type="project" value="InterPro"/>
</dbReference>
<dbReference type="Gene3D" id="3.40.395.10">
    <property type="entry name" value="Adenoviral Proteinase, Chain A"/>
    <property type="match status" value="1"/>
</dbReference>
<comment type="caution">
    <text evidence="18">The sequence shown here is derived from an EMBL/GenBank/DDBJ whole genome shotgun (WGS) entry which is preliminary data.</text>
</comment>
<evidence type="ECO:0000313" key="18">
    <source>
        <dbReference type="EMBL" id="OZJ06857.1"/>
    </source>
</evidence>
<comment type="subunit">
    <text evidence="5">Interacts with coenzyme Q.</text>
</comment>
<comment type="function">
    <text evidence="13">Required for the function of coenzyme Q in the respiratory chain. May serve as a chaperone or may be involved in the transport of Q6 from its site of synthesis to the catalytic sites of the respiratory complexes.</text>
</comment>
<dbReference type="Gene3D" id="1.10.472.80">
    <property type="entry name" value="Ypt/Rab-GAP domain of gyp1p, domain 3"/>
    <property type="match status" value="1"/>
</dbReference>
<dbReference type="EMBL" id="MVBO01000001">
    <property type="protein sequence ID" value="OZJ06857.1"/>
    <property type="molecule type" value="Genomic_DNA"/>
</dbReference>
<dbReference type="InterPro" id="IPR035969">
    <property type="entry name" value="Rab-GAP_TBC_sf"/>
</dbReference>
<dbReference type="Pfam" id="PF06179">
    <property type="entry name" value="Med22"/>
    <property type="match status" value="1"/>
</dbReference>
<dbReference type="Pfam" id="PF12937">
    <property type="entry name" value="F-box-like"/>
    <property type="match status" value="1"/>
</dbReference>
<dbReference type="Pfam" id="PF00566">
    <property type="entry name" value="RabGAP-TBC"/>
    <property type="match status" value="1"/>
</dbReference>
<feature type="region of interest" description="Disordered" evidence="14">
    <location>
        <begin position="397"/>
        <end position="419"/>
    </location>
</feature>
<dbReference type="GO" id="GO:0019783">
    <property type="term" value="F:ubiquitin-like protein peptidase activity"/>
    <property type="evidence" value="ECO:0007669"/>
    <property type="project" value="UniProtKB-ARBA"/>
</dbReference>
<dbReference type="GO" id="GO:0003712">
    <property type="term" value="F:transcription coregulator activity"/>
    <property type="evidence" value="ECO:0007669"/>
    <property type="project" value="InterPro"/>
</dbReference>
<dbReference type="InterPro" id="IPR005031">
    <property type="entry name" value="COQ10_START"/>
</dbReference>
<dbReference type="GO" id="GO:0005096">
    <property type="term" value="F:GTPase activator activity"/>
    <property type="evidence" value="ECO:0007669"/>
    <property type="project" value="UniProtKB-KW"/>
</dbReference>
<keyword evidence="7" id="KW-0645">Protease</keyword>
<keyword evidence="19" id="KW-1185">Reference proteome</keyword>
<dbReference type="GO" id="GO:0005789">
    <property type="term" value="C:endoplasmic reticulum membrane"/>
    <property type="evidence" value="ECO:0007669"/>
    <property type="project" value="TreeGrafter"/>
</dbReference>
<dbReference type="InterPro" id="IPR038765">
    <property type="entry name" value="Papain-like_cys_pep_sf"/>
</dbReference>
<dbReference type="SMART" id="SM00164">
    <property type="entry name" value="TBC"/>
    <property type="match status" value="1"/>
</dbReference>
<evidence type="ECO:0000259" key="17">
    <source>
        <dbReference type="PROSITE" id="PS50600"/>
    </source>
</evidence>
<evidence type="ECO:0000256" key="14">
    <source>
        <dbReference type="SAM" id="MobiDB-lite"/>
    </source>
</evidence>
<feature type="region of interest" description="Disordered" evidence="14">
    <location>
        <begin position="362"/>
        <end position="381"/>
    </location>
</feature>
<evidence type="ECO:0008006" key="20">
    <source>
        <dbReference type="Google" id="ProtNLM"/>
    </source>
</evidence>
<keyword evidence="8" id="KW-0378">Hydrolase</keyword>
<proteinExistence type="inferred from homology"/>
<feature type="compositionally biased region" description="Polar residues" evidence="14">
    <location>
        <begin position="363"/>
        <end position="375"/>
    </location>
</feature>
<evidence type="ECO:0000256" key="2">
    <source>
        <dbReference type="ARBA" id="ARBA00005234"/>
    </source>
</evidence>
<protein>
    <recommendedName>
        <fullName evidence="20">F-box domain-containing protein</fullName>
    </recommendedName>
</protein>
<dbReference type="Proteomes" id="UP000242875">
    <property type="component" value="Unassembled WGS sequence"/>
</dbReference>
<feature type="domain" description="Ubiquitin-like protease family profile" evidence="17">
    <location>
        <begin position="1597"/>
        <end position="1763"/>
    </location>
</feature>
<dbReference type="PANTHER" id="PTHR20913:SF7">
    <property type="entry name" value="RE60063P"/>
    <property type="match status" value="1"/>
</dbReference>
<dbReference type="InterPro" id="IPR023393">
    <property type="entry name" value="START-like_dom_sf"/>
</dbReference>
<dbReference type="GO" id="GO:0006357">
    <property type="term" value="P:regulation of transcription by RNA polymerase II"/>
    <property type="evidence" value="ECO:0007669"/>
    <property type="project" value="InterPro"/>
</dbReference>
<evidence type="ECO:0000256" key="4">
    <source>
        <dbReference type="ARBA" id="ARBA00006885"/>
    </source>
</evidence>
<dbReference type="SUPFAM" id="SSF81383">
    <property type="entry name" value="F-box domain"/>
    <property type="match status" value="1"/>
</dbReference>
<dbReference type="Pfam" id="PF25372">
    <property type="entry name" value="DUF7885"/>
    <property type="match status" value="1"/>
</dbReference>
<dbReference type="SMART" id="SM00367">
    <property type="entry name" value="LRR_CC"/>
    <property type="match status" value="9"/>
</dbReference>
<dbReference type="OrthoDB" id="550575at2759"/>
<keyword evidence="11" id="KW-0804">Transcription</keyword>
<evidence type="ECO:0000256" key="5">
    <source>
        <dbReference type="ARBA" id="ARBA00011814"/>
    </source>
</evidence>
<dbReference type="Gene3D" id="3.80.10.10">
    <property type="entry name" value="Ribonuclease Inhibitor"/>
    <property type="match status" value="2"/>
</dbReference>
<evidence type="ECO:0000256" key="12">
    <source>
        <dbReference type="ARBA" id="ARBA00023242"/>
    </source>
</evidence>
<dbReference type="GO" id="GO:0045333">
    <property type="term" value="P:cellular respiration"/>
    <property type="evidence" value="ECO:0007669"/>
    <property type="project" value="InterPro"/>
</dbReference>
<dbReference type="GO" id="GO:0008234">
    <property type="term" value="F:cysteine-type peptidase activity"/>
    <property type="evidence" value="ECO:0007669"/>
    <property type="project" value="UniProtKB-KW"/>
</dbReference>
<evidence type="ECO:0000256" key="11">
    <source>
        <dbReference type="ARBA" id="ARBA00023163"/>
    </source>
</evidence>
<sequence length="1807" mass="205004">MLALLRCPSTLAAVRLSVAGRTSLRRVGAGQLLKREFFELPSLPSSLPNPFGGGSRRVYKEEKVLPYTQEQLYNVVSNVDYYYLFIPFCTHSRVLSTRELDPHETKLHSISGDQARHTDPSTSAYGSKPVDKIMKAELGVGYKMFSEKYVSKVTCVYPRKVIAQASDASMFKRLDTTWEFLAVPSSSTPSTKLRFSIDFEFTSPLHAHASELFFDQVSKQMPRPGTNMAAPAQHVQRVQPSRPALQQIEEQYNKRVDDDVERLMDSFVDIVRISAVEDKDTFKTTQEGYQIESQAAQMVRSVESLFSVITDLKHYALLNDTSTLTRLVQTRSEQLRTQKEEIRDNLKDLRKDVTAAIEELQSDKSGTSRVSCNKQQDGRAPFERSSIMQVTRPQVIQTPQDRNGAHAEGSSPVTPPVRADDVRWGQNIKEASDFRELFSLIQSQEAFPSDVADKHTFAPSQNDALNALMTPPSSPTAEDLWQDDPLCSTSQQPPTGPTTMPMTLNFDLFSTSIPLMTPAETPTFCHPNVFPANLESLEWPPITSPGRLPAPADPELPSQNPKHSFLGLPREIQLRILSYLTPLQLIRVRCVSKDWQNLMMDGSLWSVIDARPFYEMIEGERLVELGIAAGKFLRVAHFRQVCYALRTLSQYCPNIEYLDLTGCRSVSQASVACFLAQAQHLKHLDVSCLSSVNNYTLRTISMHCPQLESLNLAWCRNISSVGIQNIAKRCTKLLEFRLNGCLFLDEETCAVIGENLQQLRQLHLGGCTNLQDSAFEALMETCSDSITFLNLSQCHALTDAALKAISESCPRLSHLEIPGGLHFTDEGFTHLFHRVRGFVYIDLEDCARVTDRTVRSIASDQPYLKRLCLSNCFQISDAAVRELLTSGACASTIQHLSLDSCKAITDAVLKTVANLMVHRTSEATKVDAYNDGLSDDGVECSLWPSRSSSALEPIKIEVYDCHKITEEGVKLAQRMTPLLRIRSSFSWREEINRRQERHDREDEARWTTAVTAGAREGVFGGRRRRDTWRGQRNRRGRNNRAETYCYTSEIPTLAVNAEVVWPAGSFGISETYLSSDFSSMLAAWKSSLCQKLMGLLGHAERLQAIQAAIRRKDIDALRRLAREPHGLETDDLRREAWPILLHTNYGKYLQEKSLDQELEDREQIQKDVQRALYFFAQNISPHLKKRRQHELQDIIVEILWRNPKLNYYQGFHDICTIFLLVLGKEDATPAAETVALFFIRDAMHDTFKPINLYLSLMQTLIEYEDPELFEHFTSHDIVDFARVTTLFDLFIASTPLMPVYIAFAVVSSRRQILLKEDPEMLHDTISKIPPNLDWPAITSHALKLEKRYPPLLLQKLSGVWLEDSSAVNTYDSEWLPIYVPRQPDRIKVERYLNQEPRKRESWEDDIAALKAAGWRAHDEPVQLAATEAPALIVDANTAVVGAGVAREDETVEFLNIEGGAVANVIGGYGHIRGKRIAVAALAVRVLGVVQDRECILGAGEIEDITVLKDAGAFHLAFIWKYFAKSSVSKYLYLRHCRTLKGTPKFDELKRKDEERMKLVEKRMRPKSNNFPGLDVKAMQQVQAALRDPKFHREIAAASVGYRDLITLRPGTWLNDEIVNFYIGLILERSKKQDGKLPKVHCFTSFFYSTLVSGGYAKVRRWTKKIDIFSNDYIIIPVNINNAHWCCAAINFVEKRIEYYDSMHHYPGPVTFQRLRDYLNQESLDKRKKPFDFTGWEDYAPTDIPLQLNGSDCGVFVCTFAEFISRNEPFDFAQNNMPDIRRRMIYEISNNSLMDRAPPQRQSNGYAS</sequence>
<dbReference type="InterPro" id="IPR045913">
    <property type="entry name" value="TBC20/Gyp8-like"/>
</dbReference>
<dbReference type="InterPro" id="IPR032675">
    <property type="entry name" value="LRR_dom_sf"/>
</dbReference>
<accession>A0A261Y8A9</accession>
<dbReference type="PANTHER" id="PTHR20913">
    <property type="entry name" value="TBC1 DOMAIN FAMILY MEMBER 20/GTPASE"/>
    <property type="match status" value="1"/>
</dbReference>